<dbReference type="RefSeq" id="XP_016475016.1">
    <property type="nucleotide sequence ID" value="XM_016619530.1"/>
</dbReference>
<sequence>MLPEPPNCRQCPLNVLRESETTNSGCSHQRRREYLAENQKTGNDWNYLQSLFVNSIFRPLLPPVIEPPTNSPRIGRVSLLHLEWKIMGWQQLESASKSFVQFFLCLFDVQLYIFMNLRCNVQITIHEFSFL</sequence>
<gene>
    <name evidence="1" type="primary">LOC107796729</name>
</gene>
<name>A0A1S4AEF2_TOBAC</name>
<dbReference type="PaxDb" id="4097-A0A1S4AEF2"/>
<organism evidence="1">
    <name type="scientific">Nicotiana tabacum</name>
    <name type="common">Common tobacco</name>
    <dbReference type="NCBI Taxonomy" id="4097"/>
    <lineage>
        <taxon>Eukaryota</taxon>
        <taxon>Viridiplantae</taxon>
        <taxon>Streptophyta</taxon>
        <taxon>Embryophyta</taxon>
        <taxon>Tracheophyta</taxon>
        <taxon>Spermatophyta</taxon>
        <taxon>Magnoliopsida</taxon>
        <taxon>eudicotyledons</taxon>
        <taxon>Gunneridae</taxon>
        <taxon>Pentapetalae</taxon>
        <taxon>asterids</taxon>
        <taxon>lamiids</taxon>
        <taxon>Solanales</taxon>
        <taxon>Solanaceae</taxon>
        <taxon>Nicotianoideae</taxon>
        <taxon>Nicotianeae</taxon>
        <taxon>Nicotiana</taxon>
    </lineage>
</organism>
<dbReference type="OrthoDB" id="10269649at2759"/>
<evidence type="ECO:0000313" key="1">
    <source>
        <dbReference type="RefSeq" id="XP_016475016.1"/>
    </source>
</evidence>
<accession>A0A1S4AEF2</accession>
<dbReference type="AlphaFoldDB" id="A0A1S4AEF2"/>
<dbReference type="KEGG" id="nta:107796729"/>
<reference evidence="1" key="1">
    <citation type="submission" date="2025-08" db="UniProtKB">
        <authorList>
            <consortium name="RefSeq"/>
        </authorList>
    </citation>
    <scope>IDENTIFICATION</scope>
</reference>
<proteinExistence type="predicted"/>
<protein>
    <submittedName>
        <fullName evidence="1">Uncharacterized protein</fullName>
    </submittedName>
</protein>